<feature type="transmembrane region" description="Helical" evidence="1">
    <location>
        <begin position="184"/>
        <end position="206"/>
    </location>
</feature>
<gene>
    <name evidence="2" type="ORF">KV396_08155</name>
</gene>
<evidence type="ECO:0000313" key="3">
    <source>
        <dbReference type="Proteomes" id="UP000831963"/>
    </source>
</evidence>
<keyword evidence="1" id="KW-1133">Transmembrane helix</keyword>
<organism evidence="2 3">
    <name type="scientific">Microbacterium galbinum</name>
    <dbReference type="NCBI Taxonomy" id="2851646"/>
    <lineage>
        <taxon>Bacteria</taxon>
        <taxon>Bacillati</taxon>
        <taxon>Actinomycetota</taxon>
        <taxon>Actinomycetes</taxon>
        <taxon>Micrococcales</taxon>
        <taxon>Microbacteriaceae</taxon>
        <taxon>Microbacterium</taxon>
    </lineage>
</organism>
<keyword evidence="3" id="KW-1185">Reference proteome</keyword>
<name>A0ABY4IP08_9MICO</name>
<sequence>MSAADSDITDGRGQALGAIARNSADHPIEAFIDREVVSWHPPYARKVAALRAAMEPEARARWESTVAEKIRSNPGARDELAPSPWRNSLRVIGVVAAAATPAGILAGLGLGRGSTVLDPATGAVVIAVAGTIAVGALGGSLVRPARMGVPSRFAAGALWIATVGTLGSVVALQLRRSQWADDTFAWWCVAVAAGVLGLALALAVGVSRRRTAAGDRFTDRDADHLRRGVLQSVLDETEGAIVDAWGRVDAATRASIERERDTALDSVLERDPSAIDAAWMRAVPPGIRGLPHAVDEIHSSMHLGAAQLADREAGGRYGHFVTMARREH</sequence>
<feature type="transmembrane region" description="Helical" evidence="1">
    <location>
        <begin position="122"/>
        <end position="141"/>
    </location>
</feature>
<dbReference type="RefSeq" id="WP_247633148.1">
    <property type="nucleotide sequence ID" value="NZ_CP078077.1"/>
</dbReference>
<accession>A0ABY4IP08</accession>
<keyword evidence="1" id="KW-0472">Membrane</keyword>
<evidence type="ECO:0000313" key="2">
    <source>
        <dbReference type="EMBL" id="UPL14448.1"/>
    </source>
</evidence>
<keyword evidence="1" id="KW-0812">Transmembrane</keyword>
<protein>
    <submittedName>
        <fullName evidence="2">Uncharacterized protein</fullName>
    </submittedName>
</protein>
<evidence type="ECO:0000256" key="1">
    <source>
        <dbReference type="SAM" id="Phobius"/>
    </source>
</evidence>
<dbReference type="EMBL" id="CP078077">
    <property type="protein sequence ID" value="UPL14448.1"/>
    <property type="molecule type" value="Genomic_DNA"/>
</dbReference>
<feature type="transmembrane region" description="Helical" evidence="1">
    <location>
        <begin position="153"/>
        <end position="172"/>
    </location>
</feature>
<proteinExistence type="predicted"/>
<dbReference type="Proteomes" id="UP000831963">
    <property type="component" value="Chromosome"/>
</dbReference>
<feature type="transmembrane region" description="Helical" evidence="1">
    <location>
        <begin position="91"/>
        <end position="110"/>
    </location>
</feature>
<reference evidence="2 3" key="1">
    <citation type="submission" date="2021-06" db="EMBL/GenBank/DDBJ databases">
        <title>Genome-based taxonomic framework of Microbacterium strains isolated from marine environment, the description of four new species and reclassification of four preexisting species.</title>
        <authorList>
            <person name="Lee S.D."/>
            <person name="Kim S.-M."/>
            <person name="Byeon Y.-S."/>
            <person name="Yang H.L."/>
            <person name="Kim I.S."/>
        </authorList>
    </citation>
    <scope>NUCLEOTIDE SEQUENCE [LARGE SCALE GENOMIC DNA]</scope>
    <source>
        <strain evidence="2 3">SSW1-36</strain>
    </source>
</reference>